<feature type="non-terminal residue" evidence="1">
    <location>
        <position position="79"/>
    </location>
</feature>
<dbReference type="AlphaFoldDB" id="A0AAV7SVW9"/>
<gene>
    <name evidence="1" type="ORF">NDU88_000263</name>
</gene>
<name>A0AAV7SVW9_PLEWA</name>
<accession>A0AAV7SVW9</accession>
<keyword evidence="2" id="KW-1185">Reference proteome</keyword>
<proteinExistence type="predicted"/>
<reference evidence="1" key="1">
    <citation type="journal article" date="2022" name="bioRxiv">
        <title>Sequencing and chromosome-scale assembly of the giantPleurodeles waltlgenome.</title>
        <authorList>
            <person name="Brown T."/>
            <person name="Elewa A."/>
            <person name="Iarovenko S."/>
            <person name="Subramanian E."/>
            <person name="Araus A.J."/>
            <person name="Petzold A."/>
            <person name="Susuki M."/>
            <person name="Suzuki K.-i.T."/>
            <person name="Hayashi T."/>
            <person name="Toyoda A."/>
            <person name="Oliveira C."/>
            <person name="Osipova E."/>
            <person name="Leigh N.D."/>
            <person name="Simon A."/>
            <person name="Yun M.H."/>
        </authorList>
    </citation>
    <scope>NUCLEOTIDE SEQUENCE</scope>
    <source>
        <strain evidence="1">20211129_DDA</strain>
        <tissue evidence="1">Liver</tissue>
    </source>
</reference>
<comment type="caution">
    <text evidence="1">The sequence shown here is derived from an EMBL/GenBank/DDBJ whole genome shotgun (WGS) entry which is preliminary data.</text>
</comment>
<dbReference type="Proteomes" id="UP001066276">
    <property type="component" value="Chromosome 4_1"/>
</dbReference>
<sequence>SHLQGYYSKSWTADLFHMEYTCDCRASVFCSRILKYSVLKLYKHYLGLSSAKPDVGTINATVIQVMVNLRPNVCQRQLV</sequence>
<protein>
    <submittedName>
        <fullName evidence="1">Uncharacterized protein</fullName>
    </submittedName>
</protein>
<dbReference type="EMBL" id="JANPWB010000007">
    <property type="protein sequence ID" value="KAJ1168337.1"/>
    <property type="molecule type" value="Genomic_DNA"/>
</dbReference>
<evidence type="ECO:0000313" key="2">
    <source>
        <dbReference type="Proteomes" id="UP001066276"/>
    </source>
</evidence>
<feature type="non-terminal residue" evidence="1">
    <location>
        <position position="1"/>
    </location>
</feature>
<organism evidence="1 2">
    <name type="scientific">Pleurodeles waltl</name>
    <name type="common">Iberian ribbed newt</name>
    <dbReference type="NCBI Taxonomy" id="8319"/>
    <lineage>
        <taxon>Eukaryota</taxon>
        <taxon>Metazoa</taxon>
        <taxon>Chordata</taxon>
        <taxon>Craniata</taxon>
        <taxon>Vertebrata</taxon>
        <taxon>Euteleostomi</taxon>
        <taxon>Amphibia</taxon>
        <taxon>Batrachia</taxon>
        <taxon>Caudata</taxon>
        <taxon>Salamandroidea</taxon>
        <taxon>Salamandridae</taxon>
        <taxon>Pleurodelinae</taxon>
        <taxon>Pleurodeles</taxon>
    </lineage>
</organism>
<evidence type="ECO:0000313" key="1">
    <source>
        <dbReference type="EMBL" id="KAJ1168337.1"/>
    </source>
</evidence>